<name>A0A0E9WH25_ANGAN</name>
<organism evidence="1">
    <name type="scientific">Anguilla anguilla</name>
    <name type="common">European freshwater eel</name>
    <name type="synonym">Muraena anguilla</name>
    <dbReference type="NCBI Taxonomy" id="7936"/>
    <lineage>
        <taxon>Eukaryota</taxon>
        <taxon>Metazoa</taxon>
        <taxon>Chordata</taxon>
        <taxon>Craniata</taxon>
        <taxon>Vertebrata</taxon>
        <taxon>Euteleostomi</taxon>
        <taxon>Actinopterygii</taxon>
        <taxon>Neopterygii</taxon>
        <taxon>Teleostei</taxon>
        <taxon>Anguilliformes</taxon>
        <taxon>Anguillidae</taxon>
        <taxon>Anguilla</taxon>
    </lineage>
</organism>
<accession>A0A0E9WH25</accession>
<proteinExistence type="predicted"/>
<dbReference type="EMBL" id="GBXM01018981">
    <property type="protein sequence ID" value="JAH89596.1"/>
    <property type="molecule type" value="Transcribed_RNA"/>
</dbReference>
<dbReference type="AlphaFoldDB" id="A0A0E9WH25"/>
<reference evidence="1" key="2">
    <citation type="journal article" date="2015" name="Fish Shellfish Immunol.">
        <title>Early steps in the European eel (Anguilla anguilla)-Vibrio vulnificus interaction in the gills: Role of the RtxA13 toxin.</title>
        <authorList>
            <person name="Callol A."/>
            <person name="Pajuelo D."/>
            <person name="Ebbesson L."/>
            <person name="Teles M."/>
            <person name="MacKenzie S."/>
            <person name="Amaro C."/>
        </authorList>
    </citation>
    <scope>NUCLEOTIDE SEQUENCE</scope>
</reference>
<evidence type="ECO:0000313" key="1">
    <source>
        <dbReference type="EMBL" id="JAH89596.1"/>
    </source>
</evidence>
<protein>
    <submittedName>
        <fullName evidence="1">Uncharacterized protein</fullName>
    </submittedName>
</protein>
<sequence length="38" mass="4232">MPDPLTAAQTVTQSLSILRVYGFCVPLCLYLHSQHISQ</sequence>
<reference evidence="1" key="1">
    <citation type="submission" date="2014-11" db="EMBL/GenBank/DDBJ databases">
        <authorList>
            <person name="Amaro Gonzalez C."/>
        </authorList>
    </citation>
    <scope>NUCLEOTIDE SEQUENCE</scope>
</reference>